<dbReference type="HAMAP" id="MF_01161">
    <property type="entry name" value="tRNA_Ile_lys_synt"/>
    <property type="match status" value="1"/>
</dbReference>
<dbReference type="InterPro" id="IPR012795">
    <property type="entry name" value="tRNA_Ile_lys_synt_N"/>
</dbReference>
<evidence type="ECO:0000256" key="6">
    <source>
        <dbReference type="ARBA" id="ARBA00048539"/>
    </source>
</evidence>
<dbReference type="Gene3D" id="3.40.50.620">
    <property type="entry name" value="HUPs"/>
    <property type="match status" value="1"/>
</dbReference>
<organism evidence="10 11">
    <name type="scientific">Rhodococcus sovatensis</name>
    <dbReference type="NCBI Taxonomy" id="1805840"/>
    <lineage>
        <taxon>Bacteria</taxon>
        <taxon>Bacillati</taxon>
        <taxon>Actinomycetota</taxon>
        <taxon>Actinomycetes</taxon>
        <taxon>Mycobacteriales</taxon>
        <taxon>Nocardiaceae</taxon>
        <taxon>Rhodococcus</taxon>
    </lineage>
</organism>
<dbReference type="GO" id="GO:0032267">
    <property type="term" value="F:tRNA(Ile)-lysidine synthase activity"/>
    <property type="evidence" value="ECO:0007669"/>
    <property type="project" value="UniProtKB-EC"/>
</dbReference>
<sequence length="328" mass="34368">MLPEEPAILAIRHAVRAWMEKRPGPVAVALSGGADSLALTAAVVAEAPQVVALVVDHGLQTGSADVATRAAQQATAFGCADATVLTVSVGTAGGMEAAARRARYDALDQARGDRAVLIAHTLDDQAETVLLGLSRGSGPRSIAGMSPWDEPWGRPLLDVRRSVTRQACVELGVVPFEDPHNSDAAFSRVRLRHEVLPLLEDVLGGGVAQALGRTAAQVREDSQVLDALAVELLDSATVGDELTVTALTGVAPALRRRTLRAWLLVRGAKGLSDRQLRLVDDLIGDWRGQGGVAVSGAPTGARLVVGRRRGRLAAELEWSLPTGSTENP</sequence>
<feature type="domain" description="tRNA(Ile)-lysidine synthase substrate-binding" evidence="9">
    <location>
        <begin position="242"/>
        <end position="312"/>
    </location>
</feature>
<evidence type="ECO:0000259" key="9">
    <source>
        <dbReference type="Pfam" id="PF09179"/>
    </source>
</evidence>
<dbReference type="SUPFAM" id="SSF82829">
    <property type="entry name" value="MesJ substrate recognition domain-like"/>
    <property type="match status" value="1"/>
</dbReference>
<evidence type="ECO:0000256" key="7">
    <source>
        <dbReference type="HAMAP-Rule" id="MF_01161"/>
    </source>
</evidence>
<dbReference type="CDD" id="cd01992">
    <property type="entry name" value="TilS_N"/>
    <property type="match status" value="1"/>
</dbReference>
<dbReference type="InterPro" id="IPR011063">
    <property type="entry name" value="TilS/TtcA_N"/>
</dbReference>
<keyword evidence="4 7" id="KW-0547">Nucleotide-binding</keyword>
<dbReference type="Gene3D" id="1.20.59.20">
    <property type="match status" value="1"/>
</dbReference>
<evidence type="ECO:0000256" key="1">
    <source>
        <dbReference type="ARBA" id="ARBA00022490"/>
    </source>
</evidence>
<evidence type="ECO:0000313" key="10">
    <source>
        <dbReference type="EMBL" id="WXG71759.1"/>
    </source>
</evidence>
<keyword evidence="1 7" id="KW-0963">Cytoplasm</keyword>
<keyword evidence="3 7" id="KW-0819">tRNA processing</keyword>
<accession>A0ABZ2PS28</accession>
<reference evidence="10 11" key="1">
    <citation type="submission" date="2024-03" db="EMBL/GenBank/DDBJ databases">
        <title>Natural products discovery in diverse microorganisms through a two-stage MS feature dereplication strategy.</title>
        <authorList>
            <person name="Zhang R."/>
        </authorList>
    </citation>
    <scope>NUCLEOTIDE SEQUENCE [LARGE SCALE GENOMIC DNA]</scope>
    <source>
        <strain evidence="10 11">18930</strain>
    </source>
</reference>
<dbReference type="Pfam" id="PF01171">
    <property type="entry name" value="ATP_bind_3"/>
    <property type="match status" value="1"/>
</dbReference>
<dbReference type="InterPro" id="IPR014729">
    <property type="entry name" value="Rossmann-like_a/b/a_fold"/>
</dbReference>
<dbReference type="EC" id="6.3.4.19" evidence="7"/>
<name>A0ABZ2PS28_9NOCA</name>
<evidence type="ECO:0000256" key="3">
    <source>
        <dbReference type="ARBA" id="ARBA00022694"/>
    </source>
</evidence>
<dbReference type="EMBL" id="CP147846">
    <property type="protein sequence ID" value="WXG71759.1"/>
    <property type="molecule type" value="Genomic_DNA"/>
</dbReference>
<evidence type="ECO:0000259" key="8">
    <source>
        <dbReference type="Pfam" id="PF01171"/>
    </source>
</evidence>
<keyword evidence="5 7" id="KW-0067">ATP-binding</keyword>
<dbReference type="Pfam" id="PF09179">
    <property type="entry name" value="TilS"/>
    <property type="match status" value="1"/>
</dbReference>
<comment type="catalytic activity">
    <reaction evidence="6 7">
        <text>cytidine(34) in tRNA(Ile2) + L-lysine + ATP = lysidine(34) in tRNA(Ile2) + AMP + diphosphate + H(+)</text>
        <dbReference type="Rhea" id="RHEA:43744"/>
        <dbReference type="Rhea" id="RHEA-COMP:10625"/>
        <dbReference type="Rhea" id="RHEA-COMP:10670"/>
        <dbReference type="ChEBI" id="CHEBI:15378"/>
        <dbReference type="ChEBI" id="CHEBI:30616"/>
        <dbReference type="ChEBI" id="CHEBI:32551"/>
        <dbReference type="ChEBI" id="CHEBI:33019"/>
        <dbReference type="ChEBI" id="CHEBI:82748"/>
        <dbReference type="ChEBI" id="CHEBI:83665"/>
        <dbReference type="ChEBI" id="CHEBI:456215"/>
        <dbReference type="EC" id="6.3.4.19"/>
    </reaction>
</comment>
<evidence type="ECO:0000256" key="2">
    <source>
        <dbReference type="ARBA" id="ARBA00022598"/>
    </source>
</evidence>
<proteinExistence type="inferred from homology"/>
<comment type="subcellular location">
    <subcellularLocation>
        <location evidence="7">Cytoplasm</location>
    </subcellularLocation>
</comment>
<keyword evidence="2 7" id="KW-0436">Ligase</keyword>
<dbReference type="RefSeq" id="WP_338893536.1">
    <property type="nucleotide sequence ID" value="NZ_CP147846.1"/>
</dbReference>
<keyword evidence="11" id="KW-1185">Reference proteome</keyword>
<dbReference type="SUPFAM" id="SSF52402">
    <property type="entry name" value="Adenine nucleotide alpha hydrolases-like"/>
    <property type="match status" value="1"/>
</dbReference>
<comment type="similarity">
    <text evidence="7">Belongs to the tRNA(Ile)-lysidine synthase family.</text>
</comment>
<dbReference type="NCBIfam" id="TIGR02432">
    <property type="entry name" value="lysidine_TilS_N"/>
    <property type="match status" value="1"/>
</dbReference>
<dbReference type="PANTHER" id="PTHR43033">
    <property type="entry name" value="TRNA(ILE)-LYSIDINE SYNTHASE-RELATED"/>
    <property type="match status" value="1"/>
</dbReference>
<dbReference type="Proteomes" id="UP001432000">
    <property type="component" value="Chromosome"/>
</dbReference>
<feature type="domain" description="tRNA(Ile)-lysidine/2-thiocytidine synthase N-terminal" evidence="8">
    <location>
        <begin position="26"/>
        <end position="194"/>
    </location>
</feature>
<evidence type="ECO:0000313" key="11">
    <source>
        <dbReference type="Proteomes" id="UP001432000"/>
    </source>
</evidence>
<evidence type="ECO:0000256" key="5">
    <source>
        <dbReference type="ARBA" id="ARBA00022840"/>
    </source>
</evidence>
<feature type="binding site" evidence="7">
    <location>
        <begin position="31"/>
        <end position="36"/>
    </location>
    <ligand>
        <name>ATP</name>
        <dbReference type="ChEBI" id="CHEBI:30616"/>
    </ligand>
</feature>
<protein>
    <recommendedName>
        <fullName evidence="7">tRNA(Ile)-lysidine synthase</fullName>
        <ecNumber evidence="7">6.3.4.19</ecNumber>
    </recommendedName>
    <alternativeName>
        <fullName evidence="7">tRNA(Ile)-2-lysyl-cytidine synthase</fullName>
    </alternativeName>
    <alternativeName>
        <fullName evidence="7">tRNA(Ile)-lysidine synthetase</fullName>
    </alternativeName>
</protein>
<dbReference type="PANTHER" id="PTHR43033:SF1">
    <property type="entry name" value="TRNA(ILE)-LYSIDINE SYNTHASE-RELATED"/>
    <property type="match status" value="1"/>
</dbReference>
<gene>
    <name evidence="7 10" type="primary">tilS</name>
    <name evidence="10" type="ORF">WDS16_19060</name>
</gene>
<dbReference type="InterPro" id="IPR012094">
    <property type="entry name" value="tRNA_Ile_lys_synt"/>
</dbReference>
<dbReference type="InterPro" id="IPR015262">
    <property type="entry name" value="tRNA_Ile_lys_synt_subst-bd"/>
</dbReference>
<evidence type="ECO:0000256" key="4">
    <source>
        <dbReference type="ARBA" id="ARBA00022741"/>
    </source>
</evidence>
<comment type="domain">
    <text evidence="7">The N-terminal region contains the highly conserved SGGXDS motif, predicted to be a P-loop motif involved in ATP binding.</text>
</comment>
<comment type="function">
    <text evidence="7">Ligates lysine onto the cytidine present at position 34 of the AUA codon-specific tRNA(Ile) that contains the anticodon CAU, in an ATP-dependent manner. Cytidine is converted to lysidine, thus changing the amino acid specificity of the tRNA from methionine to isoleucine.</text>
</comment>